<protein>
    <submittedName>
        <fullName evidence="1">Uncharacterized protein</fullName>
    </submittedName>
</protein>
<dbReference type="KEGG" id="hra:EI982_08475"/>
<accession>A0A6B9FFW5</accession>
<evidence type="ECO:0000313" key="2">
    <source>
        <dbReference type="Proteomes" id="UP000428325"/>
    </source>
</evidence>
<dbReference type="AlphaFoldDB" id="A0A6B9FFW5"/>
<evidence type="ECO:0000313" key="1">
    <source>
        <dbReference type="EMBL" id="QGX94823.1"/>
    </source>
</evidence>
<proteinExistence type="predicted"/>
<keyword evidence="2" id="KW-1185">Reference proteome</keyword>
<organism evidence="1 2">
    <name type="scientific">Haloplanus rallus</name>
    <dbReference type="NCBI Taxonomy" id="1816183"/>
    <lineage>
        <taxon>Archaea</taxon>
        <taxon>Methanobacteriati</taxon>
        <taxon>Methanobacteriota</taxon>
        <taxon>Stenosarchaea group</taxon>
        <taxon>Halobacteria</taxon>
        <taxon>Halobacteriales</taxon>
        <taxon>Haloferacaceae</taxon>
        <taxon>Haloplanus</taxon>
    </lineage>
</organism>
<reference evidence="1 2" key="1">
    <citation type="submission" date="2018-12" db="EMBL/GenBank/DDBJ databases">
        <title>Complete genome sequence of Haloplanus rallus MBLA0036.</title>
        <authorList>
            <person name="Nam Y.-d."/>
            <person name="Kang J."/>
            <person name="Chung W.-H."/>
            <person name="Park Y.S."/>
        </authorList>
    </citation>
    <scope>NUCLEOTIDE SEQUENCE [LARGE SCALE GENOMIC DNA]</scope>
    <source>
        <strain evidence="1 2">MBLA0036</strain>
    </source>
</reference>
<gene>
    <name evidence="1" type="ORF">EI982_08475</name>
</gene>
<dbReference type="Proteomes" id="UP000428325">
    <property type="component" value="Chromosome"/>
</dbReference>
<name>A0A6B9FFW5_9EURY</name>
<dbReference type="EMBL" id="CP034345">
    <property type="protein sequence ID" value="QGX94823.1"/>
    <property type="molecule type" value="Genomic_DNA"/>
</dbReference>
<sequence length="101" mass="11442">MVVTMLTVGAGSLLRYRSCSKRTTSRTLQPILRELPDWIVRSKLLLGVDLFDQQGIDPPTEFLEQLTEKHDLSNAEFLVDGDSYLTAIFRVDLSGHLDYVD</sequence>
<dbReference type="OrthoDB" id="284122at2157"/>